<dbReference type="STRING" id="890420.SAMN05216226_1501"/>
<dbReference type="OrthoDB" id="132546at2157"/>
<dbReference type="Gene3D" id="3.40.50.2000">
    <property type="entry name" value="Glycogen Phosphorylase B"/>
    <property type="match status" value="2"/>
</dbReference>
<keyword evidence="4" id="KW-1185">Reference proteome</keyword>
<proteinExistence type="predicted"/>
<reference evidence="3 4" key="1">
    <citation type="submission" date="2016-10" db="EMBL/GenBank/DDBJ databases">
        <authorList>
            <person name="de Groot N.N."/>
        </authorList>
    </citation>
    <scope>NUCLEOTIDE SEQUENCE [LARGE SCALE GENOMIC DNA]</scope>
    <source>
        <strain evidence="3 4">IBRC-M10015</strain>
    </source>
</reference>
<dbReference type="CDD" id="cd03801">
    <property type="entry name" value="GT4_PimA-like"/>
    <property type="match status" value="1"/>
</dbReference>
<dbReference type="SUPFAM" id="SSF53756">
    <property type="entry name" value="UDP-Glycosyltransferase/glycogen phosphorylase"/>
    <property type="match status" value="1"/>
</dbReference>
<dbReference type="PANTHER" id="PTHR45947:SF3">
    <property type="entry name" value="SULFOQUINOVOSYL TRANSFERASE SQD2"/>
    <property type="match status" value="1"/>
</dbReference>
<name>A0A1G9A4E5_9EURY</name>
<evidence type="ECO:0000313" key="3">
    <source>
        <dbReference type="EMBL" id="SDK21455.1"/>
    </source>
</evidence>
<dbReference type="InterPro" id="IPR001296">
    <property type="entry name" value="Glyco_trans_1"/>
</dbReference>
<keyword evidence="3" id="KW-0808">Transferase</keyword>
<evidence type="ECO:0000313" key="4">
    <source>
        <dbReference type="Proteomes" id="UP000198856"/>
    </source>
</evidence>
<evidence type="ECO:0000259" key="2">
    <source>
        <dbReference type="Pfam" id="PF13439"/>
    </source>
</evidence>
<evidence type="ECO:0000259" key="1">
    <source>
        <dbReference type="Pfam" id="PF00534"/>
    </source>
</evidence>
<protein>
    <submittedName>
        <fullName evidence="3">Glycosyltransferase involved in cell wall bisynthesis</fullName>
    </submittedName>
</protein>
<sequence>MGRHQINALTTIINTKKDRGGAVRVGLKLGDVLGNHVQSKICKMESPHDQELFSELSLNSEVISLPQVTALKQTIDIALQKDLDLTNVLILTRVPSNIEVSEYDIVHLHNPIPLAAMIQMAIKCKRAGVPYCITTHGISKLPDTPDSEDLSRWQIPFFEYCFFKPYLSVLKNAAHLFALSEHDKQLLLEHFPEQSVSVTPNGVELNPPEGNDIERAKQEFQIPKDKPILLFVGKIHKGKGIDDLIAIHKEIQVDHRTIVAGQPEDQRYVNKIESTEDSLEYVGYTTKSQLKLLYRRADIFVFPTRTDVFPLVVLEAMAAGTPVVSTTVGGIPEQVTSEVGILTQPNDPEEMAERTTELLKNETRLQQLSQNAYERIKANYTWNTVARQVAEEYRTIIR</sequence>
<accession>A0A1G9A4E5</accession>
<dbReference type="PANTHER" id="PTHR45947">
    <property type="entry name" value="SULFOQUINOVOSYL TRANSFERASE SQD2"/>
    <property type="match status" value="1"/>
</dbReference>
<dbReference type="AlphaFoldDB" id="A0A1G9A4E5"/>
<feature type="domain" description="Glycosyl transferase family 1" evidence="1">
    <location>
        <begin position="213"/>
        <end position="375"/>
    </location>
</feature>
<dbReference type="Pfam" id="PF00534">
    <property type="entry name" value="Glycos_transf_1"/>
    <property type="match status" value="1"/>
</dbReference>
<dbReference type="EMBL" id="FNFC01000050">
    <property type="protein sequence ID" value="SDK21455.1"/>
    <property type="molecule type" value="Genomic_DNA"/>
</dbReference>
<gene>
    <name evidence="3" type="ORF">SAMN05216226_1501</name>
</gene>
<feature type="domain" description="Glycosyltransferase subfamily 4-like N-terminal" evidence="2">
    <location>
        <begin position="93"/>
        <end position="205"/>
    </location>
</feature>
<dbReference type="InterPro" id="IPR028098">
    <property type="entry name" value="Glyco_trans_4-like_N"/>
</dbReference>
<dbReference type="Pfam" id="PF13439">
    <property type="entry name" value="Glyco_transf_4"/>
    <property type="match status" value="1"/>
</dbReference>
<dbReference type="Proteomes" id="UP000198856">
    <property type="component" value="Unassembled WGS sequence"/>
</dbReference>
<organism evidence="3 4">
    <name type="scientific">Halovenus aranensis</name>
    <dbReference type="NCBI Taxonomy" id="890420"/>
    <lineage>
        <taxon>Archaea</taxon>
        <taxon>Methanobacteriati</taxon>
        <taxon>Methanobacteriota</taxon>
        <taxon>Stenosarchaea group</taxon>
        <taxon>Halobacteria</taxon>
        <taxon>Halobacteriales</taxon>
        <taxon>Haloarculaceae</taxon>
        <taxon>Halovenus</taxon>
    </lineage>
</organism>
<dbReference type="InterPro" id="IPR050194">
    <property type="entry name" value="Glycosyltransferase_grp1"/>
</dbReference>
<dbReference type="GO" id="GO:0016757">
    <property type="term" value="F:glycosyltransferase activity"/>
    <property type="evidence" value="ECO:0007669"/>
    <property type="project" value="InterPro"/>
</dbReference>
<dbReference type="RefSeq" id="WP_092704993.1">
    <property type="nucleotide sequence ID" value="NZ_FNFC01000050.1"/>
</dbReference>